<dbReference type="Proteomes" id="UP001057402">
    <property type="component" value="Chromosome 5"/>
</dbReference>
<reference evidence="2" key="1">
    <citation type="journal article" date="2023" name="Front. Plant Sci.">
        <title>Chromosomal-level genome assembly of Melastoma candidum provides insights into trichome evolution.</title>
        <authorList>
            <person name="Zhong Y."/>
            <person name="Wu W."/>
            <person name="Sun C."/>
            <person name="Zou P."/>
            <person name="Liu Y."/>
            <person name="Dai S."/>
            <person name="Zhou R."/>
        </authorList>
    </citation>
    <scope>NUCLEOTIDE SEQUENCE [LARGE SCALE GENOMIC DNA]</scope>
</reference>
<evidence type="ECO:0000313" key="2">
    <source>
        <dbReference type="Proteomes" id="UP001057402"/>
    </source>
</evidence>
<protein>
    <submittedName>
        <fullName evidence="1">Uncharacterized protein</fullName>
    </submittedName>
</protein>
<keyword evidence="2" id="KW-1185">Reference proteome</keyword>
<dbReference type="EMBL" id="CM042884">
    <property type="protein sequence ID" value="KAI4368087.1"/>
    <property type="molecule type" value="Genomic_DNA"/>
</dbReference>
<sequence>MEEIGCDLELGLRLGVGHRVVEEPTRAAANEAATGSGRSPRREHLTILYKGDVCVYENVSEAQAKAIMLLACCGERPRRGSSGFDGVGELSLKPGLPVTREMCRDESALMMKRSLQRFLEKRKTRMRKSSGCPY</sequence>
<evidence type="ECO:0000313" key="1">
    <source>
        <dbReference type="EMBL" id="KAI4368087.1"/>
    </source>
</evidence>
<organism evidence="1 2">
    <name type="scientific">Melastoma candidum</name>
    <dbReference type="NCBI Taxonomy" id="119954"/>
    <lineage>
        <taxon>Eukaryota</taxon>
        <taxon>Viridiplantae</taxon>
        <taxon>Streptophyta</taxon>
        <taxon>Embryophyta</taxon>
        <taxon>Tracheophyta</taxon>
        <taxon>Spermatophyta</taxon>
        <taxon>Magnoliopsida</taxon>
        <taxon>eudicotyledons</taxon>
        <taxon>Gunneridae</taxon>
        <taxon>Pentapetalae</taxon>
        <taxon>rosids</taxon>
        <taxon>malvids</taxon>
        <taxon>Myrtales</taxon>
        <taxon>Melastomataceae</taxon>
        <taxon>Melastomatoideae</taxon>
        <taxon>Melastomateae</taxon>
        <taxon>Melastoma</taxon>
    </lineage>
</organism>
<gene>
    <name evidence="1" type="ORF">MLD38_016689</name>
</gene>
<name>A0ACB9QPH0_9MYRT</name>
<proteinExistence type="predicted"/>
<comment type="caution">
    <text evidence="1">The sequence shown here is derived from an EMBL/GenBank/DDBJ whole genome shotgun (WGS) entry which is preliminary data.</text>
</comment>
<accession>A0ACB9QPH0</accession>